<dbReference type="EMBL" id="FNQC01000017">
    <property type="protein sequence ID" value="SDZ48643.1"/>
    <property type="molecule type" value="Genomic_DNA"/>
</dbReference>
<keyword evidence="4" id="KW-1185">Reference proteome</keyword>
<gene>
    <name evidence="3" type="ORF">SAMN05444412_11711</name>
</gene>
<keyword evidence="2" id="KW-1133">Transmembrane helix</keyword>
<keyword evidence="2" id="KW-0812">Transmembrane</keyword>
<evidence type="ECO:0000256" key="1">
    <source>
        <dbReference type="SAM" id="MobiDB-lite"/>
    </source>
</evidence>
<reference evidence="3 4" key="1">
    <citation type="submission" date="2016-10" db="EMBL/GenBank/DDBJ databases">
        <authorList>
            <person name="Varghese N."/>
            <person name="Submissions S."/>
        </authorList>
    </citation>
    <scope>NUCLEOTIDE SEQUENCE [LARGE SCALE GENOMIC DNA]</scope>
    <source>
        <strain evidence="3 4">DSM 17997</strain>
    </source>
</reference>
<feature type="compositionally biased region" description="Basic and acidic residues" evidence="1">
    <location>
        <begin position="1"/>
        <end position="12"/>
    </location>
</feature>
<protein>
    <submittedName>
        <fullName evidence="3">Uncharacterized protein</fullName>
    </submittedName>
</protein>
<feature type="compositionally biased region" description="Basic and acidic residues" evidence="1">
    <location>
        <begin position="23"/>
        <end position="33"/>
    </location>
</feature>
<accession>A0A1H3TEB2</accession>
<sequence>MLENQDSKDLKHLSGTPTSPHQGGDHKSNEPEKNSWWSLQNILVKVITVVLGIAALFIVTEVLDQIERMLYELYKISIWVFAVIVVITIIISLFKKD</sequence>
<proteinExistence type="predicted"/>
<comment type="caution">
    <text evidence="3">The sequence shown here is derived from an EMBL/GenBank/DDBJ whole genome shotgun (WGS) entry which is preliminary data.</text>
</comment>
<evidence type="ECO:0000313" key="3">
    <source>
        <dbReference type="EMBL" id="SDZ48643.1"/>
    </source>
</evidence>
<dbReference type="RefSeq" id="WP_019599915.1">
    <property type="nucleotide sequence ID" value="NZ_FNQC01000017.1"/>
</dbReference>
<dbReference type="Proteomes" id="UP000199663">
    <property type="component" value="Unassembled WGS sequence"/>
</dbReference>
<feature type="transmembrane region" description="Helical" evidence="2">
    <location>
        <begin position="42"/>
        <end position="64"/>
    </location>
</feature>
<feature type="region of interest" description="Disordered" evidence="1">
    <location>
        <begin position="1"/>
        <end position="33"/>
    </location>
</feature>
<keyword evidence="2" id="KW-0472">Membrane</keyword>
<evidence type="ECO:0000256" key="2">
    <source>
        <dbReference type="SAM" id="Phobius"/>
    </source>
</evidence>
<organism evidence="3 4">
    <name type="scientific">Rhodonellum ikkaensis</name>
    <dbReference type="NCBI Taxonomy" id="336829"/>
    <lineage>
        <taxon>Bacteria</taxon>
        <taxon>Pseudomonadati</taxon>
        <taxon>Bacteroidota</taxon>
        <taxon>Cytophagia</taxon>
        <taxon>Cytophagales</taxon>
        <taxon>Cytophagaceae</taxon>
        <taxon>Rhodonellum</taxon>
    </lineage>
</organism>
<evidence type="ECO:0000313" key="4">
    <source>
        <dbReference type="Proteomes" id="UP000199663"/>
    </source>
</evidence>
<name>A0A1H3TEB2_9BACT</name>
<feature type="transmembrane region" description="Helical" evidence="2">
    <location>
        <begin position="76"/>
        <end position="94"/>
    </location>
</feature>